<dbReference type="InterPro" id="IPR029903">
    <property type="entry name" value="RmlD-like-bd"/>
</dbReference>
<dbReference type="InterPro" id="IPR005913">
    <property type="entry name" value="dTDP_dehydrorham_reduct"/>
</dbReference>
<dbReference type="Gene3D" id="3.90.25.10">
    <property type="entry name" value="UDP-galactose 4-epimerase, domain 1"/>
    <property type="match status" value="1"/>
</dbReference>
<comment type="cofactor">
    <cofactor evidence="6">
        <name>Mg(2+)</name>
        <dbReference type="ChEBI" id="CHEBI:18420"/>
    </cofactor>
    <text evidence="6">Binds 1 Mg(2+) ion per monomer.</text>
</comment>
<comment type="similarity">
    <text evidence="2 6">Belongs to the dTDP-4-dehydrorhamnose reductase family.</text>
</comment>
<evidence type="ECO:0000256" key="1">
    <source>
        <dbReference type="ARBA" id="ARBA00004781"/>
    </source>
</evidence>
<comment type="function">
    <text evidence="6">Catalyzes the reduction of dTDP-6-deoxy-L-lyxo-4-hexulose to yield dTDP-L-rhamnose.</text>
</comment>
<dbReference type="Proteomes" id="UP000253628">
    <property type="component" value="Unassembled WGS sequence"/>
</dbReference>
<dbReference type="EC" id="1.1.1.133" evidence="3 6"/>
<evidence type="ECO:0000313" key="8">
    <source>
        <dbReference type="EMBL" id="RBP41751.1"/>
    </source>
</evidence>
<dbReference type="GO" id="GO:0019305">
    <property type="term" value="P:dTDP-rhamnose biosynthetic process"/>
    <property type="evidence" value="ECO:0007669"/>
    <property type="project" value="UniProtKB-UniPathway"/>
</dbReference>
<keyword evidence="6" id="KW-0560">Oxidoreductase</keyword>
<accession>A0A366HHZ2</accession>
<dbReference type="Pfam" id="PF04321">
    <property type="entry name" value="RmlD_sub_bind"/>
    <property type="match status" value="1"/>
</dbReference>
<evidence type="ECO:0000313" key="9">
    <source>
        <dbReference type="Proteomes" id="UP000253628"/>
    </source>
</evidence>
<dbReference type="InterPro" id="IPR036291">
    <property type="entry name" value="NAD(P)-bd_dom_sf"/>
</dbReference>
<dbReference type="GO" id="GO:0005829">
    <property type="term" value="C:cytosol"/>
    <property type="evidence" value="ECO:0007669"/>
    <property type="project" value="TreeGrafter"/>
</dbReference>
<name>A0A366HHZ2_9BURK</name>
<organism evidence="8 9">
    <name type="scientific">Eoetvoesiella caeni</name>
    <dbReference type="NCBI Taxonomy" id="645616"/>
    <lineage>
        <taxon>Bacteria</taxon>
        <taxon>Pseudomonadati</taxon>
        <taxon>Pseudomonadota</taxon>
        <taxon>Betaproteobacteria</taxon>
        <taxon>Burkholderiales</taxon>
        <taxon>Alcaligenaceae</taxon>
        <taxon>Eoetvoesiella</taxon>
    </lineage>
</organism>
<dbReference type="SUPFAM" id="SSF51735">
    <property type="entry name" value="NAD(P)-binding Rossmann-fold domains"/>
    <property type="match status" value="1"/>
</dbReference>
<gene>
    <name evidence="8" type="ORF">DFR37_102130</name>
</gene>
<feature type="domain" description="RmlD-like substrate binding" evidence="7">
    <location>
        <begin position="1"/>
        <end position="291"/>
    </location>
</feature>
<evidence type="ECO:0000259" key="7">
    <source>
        <dbReference type="Pfam" id="PF04321"/>
    </source>
</evidence>
<evidence type="ECO:0000256" key="3">
    <source>
        <dbReference type="ARBA" id="ARBA00012929"/>
    </source>
</evidence>
<keyword evidence="9" id="KW-1185">Reference proteome</keyword>
<proteinExistence type="inferred from homology"/>
<comment type="catalytic activity">
    <reaction evidence="5 6">
        <text>dTDP-beta-L-rhamnose + NADP(+) = dTDP-4-dehydro-beta-L-rhamnose + NADPH + H(+)</text>
        <dbReference type="Rhea" id="RHEA:21796"/>
        <dbReference type="ChEBI" id="CHEBI:15378"/>
        <dbReference type="ChEBI" id="CHEBI:57510"/>
        <dbReference type="ChEBI" id="CHEBI:57783"/>
        <dbReference type="ChEBI" id="CHEBI:58349"/>
        <dbReference type="ChEBI" id="CHEBI:62830"/>
        <dbReference type="EC" id="1.1.1.133"/>
    </reaction>
</comment>
<comment type="pathway">
    <text evidence="1 6">Carbohydrate biosynthesis; dTDP-L-rhamnose biosynthesis.</text>
</comment>
<dbReference type="UniPathway" id="UPA00124"/>
<keyword evidence="6" id="KW-0521">NADP</keyword>
<dbReference type="RefSeq" id="WP_113932007.1">
    <property type="nucleotide sequence ID" value="NZ_JACCEU010000002.1"/>
</dbReference>
<evidence type="ECO:0000256" key="2">
    <source>
        <dbReference type="ARBA" id="ARBA00010944"/>
    </source>
</evidence>
<dbReference type="AlphaFoldDB" id="A0A366HHZ2"/>
<dbReference type="Gene3D" id="3.40.50.720">
    <property type="entry name" value="NAD(P)-binding Rossmann-like Domain"/>
    <property type="match status" value="1"/>
</dbReference>
<reference evidence="8 9" key="1">
    <citation type="submission" date="2018-06" db="EMBL/GenBank/DDBJ databases">
        <title>Genomic Encyclopedia of Type Strains, Phase IV (KMG-IV): sequencing the most valuable type-strain genomes for metagenomic binning, comparative biology and taxonomic classification.</title>
        <authorList>
            <person name="Goeker M."/>
        </authorList>
    </citation>
    <scope>NUCLEOTIDE SEQUENCE [LARGE SCALE GENOMIC DNA]</scope>
    <source>
        <strain evidence="8 9">DSM 25520</strain>
    </source>
</reference>
<sequence>MKVLLIGGTGQLGRCLQDRRPDGWELLAPGSVDLNICDQGAVESYVGRIQPQLIINAAAYNAVDEAERNPAAAMALNADGPRHLAQAAQKAGARLVHISTDYVFDGAASQPYSEDAPTNPINAYGKSKRAGELAVLQSLPQTIVLRTSWLYSEYGANFVKTMLRLAAAGKPIRVVNDQVGAPTYAGDLAQAIIQLLRNPDAPGGVYHYTGATALSWYGFARHIFQAAGLTPELLPITTSEYIVAATSTATAASPAIAARPGYSVLSYEKIARCGIQPKPLHASLDSMVKKILNLRS</sequence>
<dbReference type="OrthoDB" id="9803892at2"/>
<protein>
    <recommendedName>
        <fullName evidence="4 6">dTDP-4-dehydrorhamnose reductase</fullName>
        <ecNumber evidence="3 6">1.1.1.133</ecNumber>
    </recommendedName>
</protein>
<evidence type="ECO:0000256" key="5">
    <source>
        <dbReference type="ARBA" id="ARBA00048200"/>
    </source>
</evidence>
<dbReference type="PANTHER" id="PTHR10491">
    <property type="entry name" value="DTDP-4-DEHYDRORHAMNOSE REDUCTASE"/>
    <property type="match status" value="1"/>
</dbReference>
<dbReference type="GO" id="GO:0008831">
    <property type="term" value="F:dTDP-4-dehydrorhamnose reductase activity"/>
    <property type="evidence" value="ECO:0007669"/>
    <property type="project" value="UniProtKB-EC"/>
</dbReference>
<dbReference type="PANTHER" id="PTHR10491:SF4">
    <property type="entry name" value="METHIONINE ADENOSYLTRANSFERASE 2 SUBUNIT BETA"/>
    <property type="match status" value="1"/>
</dbReference>
<evidence type="ECO:0000256" key="6">
    <source>
        <dbReference type="RuleBase" id="RU364082"/>
    </source>
</evidence>
<dbReference type="NCBIfam" id="TIGR01214">
    <property type="entry name" value="rmlD"/>
    <property type="match status" value="1"/>
</dbReference>
<dbReference type="EMBL" id="QNRQ01000002">
    <property type="protein sequence ID" value="RBP41751.1"/>
    <property type="molecule type" value="Genomic_DNA"/>
</dbReference>
<dbReference type="CDD" id="cd05254">
    <property type="entry name" value="dTDP_HR_like_SDR_e"/>
    <property type="match status" value="1"/>
</dbReference>
<comment type="caution">
    <text evidence="8">The sequence shown here is derived from an EMBL/GenBank/DDBJ whole genome shotgun (WGS) entry which is preliminary data.</text>
</comment>
<evidence type="ECO:0000256" key="4">
    <source>
        <dbReference type="ARBA" id="ARBA00017099"/>
    </source>
</evidence>